<feature type="transmembrane region" description="Helical" evidence="8">
    <location>
        <begin position="312"/>
        <end position="335"/>
    </location>
</feature>
<feature type="transmembrane region" description="Helical" evidence="8">
    <location>
        <begin position="427"/>
        <end position="448"/>
    </location>
</feature>
<dbReference type="PIRSF" id="PIRSF500217">
    <property type="entry name" value="AlgI"/>
    <property type="match status" value="1"/>
</dbReference>
<dbReference type="InterPro" id="IPR024194">
    <property type="entry name" value="Ac/AlaTfrase_AlgI/DltB"/>
</dbReference>
<keyword evidence="6 7" id="KW-0472">Membrane</keyword>
<keyword evidence="10" id="KW-1185">Reference proteome</keyword>
<dbReference type="Proteomes" id="UP000239872">
    <property type="component" value="Unassembled WGS sequence"/>
</dbReference>
<evidence type="ECO:0000313" key="10">
    <source>
        <dbReference type="Proteomes" id="UP000239872"/>
    </source>
</evidence>
<dbReference type="InterPro" id="IPR051085">
    <property type="entry name" value="MB_O-acyltransferase"/>
</dbReference>
<name>A0A2S7SXC2_9BACT</name>
<comment type="similarity">
    <text evidence="2 7">Belongs to the membrane-bound acyltransferase family.</text>
</comment>
<evidence type="ECO:0000256" key="4">
    <source>
        <dbReference type="ARBA" id="ARBA00022692"/>
    </source>
</evidence>
<dbReference type="GO" id="GO:0042121">
    <property type="term" value="P:alginic acid biosynthetic process"/>
    <property type="evidence" value="ECO:0007669"/>
    <property type="project" value="InterPro"/>
</dbReference>
<comment type="caution">
    <text evidence="9">The sequence shown here is derived from an EMBL/GenBank/DDBJ whole genome shotgun (WGS) entry which is preliminary data.</text>
</comment>
<feature type="transmembrane region" description="Helical" evidence="8">
    <location>
        <begin position="6"/>
        <end position="22"/>
    </location>
</feature>
<dbReference type="Pfam" id="PF03062">
    <property type="entry name" value="MBOAT"/>
    <property type="match status" value="1"/>
</dbReference>
<accession>A0A2S7SXC2</accession>
<dbReference type="GO" id="GO:0016746">
    <property type="term" value="F:acyltransferase activity"/>
    <property type="evidence" value="ECO:0007669"/>
    <property type="project" value="UniProtKB-KW"/>
</dbReference>
<feature type="transmembrane region" description="Helical" evidence="8">
    <location>
        <begin position="367"/>
        <end position="385"/>
    </location>
</feature>
<organism evidence="9 10">
    <name type="scientific">Flavipsychrobacter stenotrophus</name>
    <dbReference type="NCBI Taxonomy" id="2077091"/>
    <lineage>
        <taxon>Bacteria</taxon>
        <taxon>Pseudomonadati</taxon>
        <taxon>Bacteroidota</taxon>
        <taxon>Chitinophagia</taxon>
        <taxon>Chitinophagales</taxon>
        <taxon>Chitinophagaceae</taxon>
        <taxon>Flavipsychrobacter</taxon>
    </lineage>
</organism>
<keyword evidence="5 8" id="KW-1133">Transmembrane helix</keyword>
<protein>
    <submittedName>
        <fullName evidence="9">Membrane-bound O-acyltransferase family protein</fullName>
    </submittedName>
</protein>
<evidence type="ECO:0000256" key="5">
    <source>
        <dbReference type="ARBA" id="ARBA00022989"/>
    </source>
</evidence>
<comment type="subcellular location">
    <subcellularLocation>
        <location evidence="1">Cell membrane</location>
        <topology evidence="1">Multi-pass membrane protein</topology>
    </subcellularLocation>
</comment>
<dbReference type="PANTHER" id="PTHR13285">
    <property type="entry name" value="ACYLTRANSFERASE"/>
    <property type="match status" value="1"/>
</dbReference>
<keyword evidence="3 7" id="KW-1003">Cell membrane</keyword>
<evidence type="ECO:0000256" key="2">
    <source>
        <dbReference type="ARBA" id="ARBA00010323"/>
    </source>
</evidence>
<feature type="transmembrane region" description="Helical" evidence="8">
    <location>
        <begin position="113"/>
        <end position="130"/>
    </location>
</feature>
<feature type="transmembrane region" description="Helical" evidence="8">
    <location>
        <begin position="76"/>
        <end position="101"/>
    </location>
</feature>
<evidence type="ECO:0000256" key="1">
    <source>
        <dbReference type="ARBA" id="ARBA00004651"/>
    </source>
</evidence>
<dbReference type="RefSeq" id="WP_105038136.1">
    <property type="nucleotide sequence ID" value="NZ_PPSL01000002.1"/>
</dbReference>
<reference evidence="9 10" key="1">
    <citation type="submission" date="2018-01" db="EMBL/GenBank/DDBJ databases">
        <title>A novel member of the phylum Bacteroidetes isolated from glacier ice.</title>
        <authorList>
            <person name="Liu Q."/>
            <person name="Xin Y.-H."/>
        </authorList>
    </citation>
    <scope>NUCLEOTIDE SEQUENCE [LARGE SCALE GENOMIC DNA]</scope>
    <source>
        <strain evidence="9 10">RB1R16</strain>
    </source>
</reference>
<proteinExistence type="inferred from homology"/>
<dbReference type="EMBL" id="PPSL01000002">
    <property type="protein sequence ID" value="PQJ11257.1"/>
    <property type="molecule type" value="Genomic_DNA"/>
</dbReference>
<evidence type="ECO:0000256" key="3">
    <source>
        <dbReference type="ARBA" id="ARBA00022475"/>
    </source>
</evidence>
<dbReference type="PIRSF" id="PIRSF016636">
    <property type="entry name" value="AlgI_DltB"/>
    <property type="match status" value="1"/>
</dbReference>
<keyword evidence="7 9" id="KW-0012">Acyltransferase</keyword>
<dbReference type="InterPro" id="IPR028362">
    <property type="entry name" value="AlgI"/>
</dbReference>
<sequence>MLFNSLDFIFFFPVVTLIYFLLPHRFRWLHLLVASCVFYMYFVPVYILILFLTIGIDYAAGILIESATDPARRKRWLILSIVANVGVLCVFKYYNFFIGNVDAMFAAAGMKSYIPLLNIILPIGLSFHTFQAMSYTIEVYRGNQPAERHLGIYALYVMFYPQLVAGPIERPQNLLHQFREVHNPEYERIVAGLRLMLWGLIKKVVIADRIGTVTDPIFNHPHAYSALGLYMGVALFHVQVFCDFSAYSDIAIGSARVMGFKLMTNFNMPFHARTVSEFWRRWHISLSSWFRDYVYLPLGGNKEGNFKTYRNLFFVCLLSGLWHGAGWLFIIWGLLQGAYMIVGHMTKKLRKRINDTVGISSVKWLDHGLDIVITFSLTAFARIFFRGKNMDDAWYFIKKLKDLPREIGLFLSTGKLGFTHLPQFRSVLLPVFALIVLMEMAHLLKIKYDLQNTFSQRPAAIRWTLYFTGLILLTFFGVYDNKQFIYFQF</sequence>
<evidence type="ECO:0000256" key="7">
    <source>
        <dbReference type="PIRNR" id="PIRNR016636"/>
    </source>
</evidence>
<keyword evidence="7 9" id="KW-0808">Transferase</keyword>
<feature type="transmembrane region" description="Helical" evidence="8">
    <location>
        <begin position="460"/>
        <end position="479"/>
    </location>
</feature>
<evidence type="ECO:0000256" key="8">
    <source>
        <dbReference type="SAM" id="Phobius"/>
    </source>
</evidence>
<dbReference type="OrthoDB" id="9805788at2"/>
<evidence type="ECO:0000313" key="9">
    <source>
        <dbReference type="EMBL" id="PQJ11257.1"/>
    </source>
</evidence>
<dbReference type="GO" id="GO:0005886">
    <property type="term" value="C:plasma membrane"/>
    <property type="evidence" value="ECO:0007669"/>
    <property type="project" value="UniProtKB-SubCell"/>
</dbReference>
<dbReference type="PANTHER" id="PTHR13285:SF18">
    <property type="entry name" value="PROTEIN-CYSTEINE N-PALMITOYLTRANSFERASE RASP"/>
    <property type="match status" value="1"/>
</dbReference>
<gene>
    <name evidence="9" type="ORF">CJD36_005480</name>
</gene>
<dbReference type="AlphaFoldDB" id="A0A2S7SXC2"/>
<keyword evidence="4 8" id="KW-0812">Transmembrane</keyword>
<dbReference type="InterPro" id="IPR004299">
    <property type="entry name" value="MBOAT_fam"/>
</dbReference>
<feature type="transmembrane region" description="Helical" evidence="8">
    <location>
        <begin position="29"/>
        <end position="56"/>
    </location>
</feature>
<evidence type="ECO:0000256" key="6">
    <source>
        <dbReference type="ARBA" id="ARBA00023136"/>
    </source>
</evidence>